<gene>
    <name evidence="1" type="ORF">HMPREF0663_10093</name>
</gene>
<evidence type="ECO:0000313" key="2">
    <source>
        <dbReference type="Proteomes" id="UP000005580"/>
    </source>
</evidence>
<accession>E7RLU3</accession>
<name>E7RLU3_9BACT</name>
<evidence type="ECO:0000313" key="1">
    <source>
        <dbReference type="EMBL" id="EFZ37724.1"/>
    </source>
</evidence>
<protein>
    <submittedName>
        <fullName evidence="1">Uncharacterized protein</fullName>
    </submittedName>
</protein>
<keyword evidence="2" id="KW-1185">Reference proteome</keyword>
<proteinExistence type="predicted"/>
<comment type="caution">
    <text evidence="1">The sequence shown here is derived from an EMBL/GenBank/DDBJ whole genome shotgun (WGS) entry which is preliminary data.</text>
</comment>
<dbReference type="EMBL" id="AEPE02000002">
    <property type="protein sequence ID" value="EFZ37724.1"/>
    <property type="molecule type" value="Genomic_DNA"/>
</dbReference>
<organism evidence="1 2">
    <name type="scientific">Hoylesella oralis ATCC 33269</name>
    <dbReference type="NCBI Taxonomy" id="873533"/>
    <lineage>
        <taxon>Bacteria</taxon>
        <taxon>Pseudomonadati</taxon>
        <taxon>Bacteroidota</taxon>
        <taxon>Bacteroidia</taxon>
        <taxon>Bacteroidales</taxon>
        <taxon>Prevotellaceae</taxon>
        <taxon>Hoylesella</taxon>
    </lineage>
</organism>
<dbReference type="AlphaFoldDB" id="E7RLU3"/>
<sequence>MLNNPLWGDIKYKRACRNIGMPAFLFNCILPLYTRNLSLIELISQQ</sequence>
<reference evidence="1" key="1">
    <citation type="submission" date="2011-01" db="EMBL/GenBank/DDBJ databases">
        <authorList>
            <person name="Muzny D."/>
            <person name="Qin X."/>
            <person name="Buhay C."/>
            <person name="Dugan-Rocha S."/>
            <person name="Ding Y."/>
            <person name="Chen G."/>
            <person name="Hawes A."/>
            <person name="Holder M."/>
            <person name="Jhangiani S."/>
            <person name="Johnson A."/>
            <person name="Khan Z."/>
            <person name="Li Z."/>
            <person name="Liu W."/>
            <person name="Liu X."/>
            <person name="Perez L."/>
            <person name="Shen H."/>
            <person name="Wang Q."/>
            <person name="Watt J."/>
            <person name="Xi L."/>
            <person name="Xin Y."/>
            <person name="Zhou J."/>
            <person name="Deng J."/>
            <person name="Jiang H."/>
            <person name="Liu Y."/>
            <person name="Qu J."/>
            <person name="Song X.-Z."/>
            <person name="Zhang L."/>
            <person name="Villasana D."/>
            <person name="Johnson A."/>
            <person name="Liu J."/>
            <person name="Liyanage D."/>
            <person name="Lorensuhewa L."/>
            <person name="Robinson T."/>
            <person name="Song A."/>
            <person name="Song B.-B."/>
            <person name="Dinh H."/>
            <person name="Thornton R."/>
            <person name="Coyle M."/>
            <person name="Francisco L."/>
            <person name="Jackson L."/>
            <person name="Javaid M."/>
            <person name="Korchina V."/>
            <person name="Kovar C."/>
            <person name="Mata R."/>
            <person name="Mathew T."/>
            <person name="Ngo R."/>
            <person name="Nguyen L."/>
            <person name="Nguyen N."/>
            <person name="Okwuonu G."/>
            <person name="Ongeri F."/>
            <person name="Pham C."/>
            <person name="Simmons D."/>
            <person name="Wilczek-Boney K."/>
            <person name="Hale W."/>
            <person name="Jakkamsetti A."/>
            <person name="Pham P."/>
            <person name="Ruth R."/>
            <person name="San Lucas F."/>
            <person name="Warren J."/>
            <person name="Zhang J."/>
            <person name="Zhao Z."/>
            <person name="Zhou C."/>
            <person name="Zhu D."/>
            <person name="Lee S."/>
            <person name="Bess C."/>
            <person name="Blankenburg K."/>
            <person name="Forbes L."/>
            <person name="Fu Q."/>
            <person name="Gubbala S."/>
            <person name="Hirani K."/>
            <person name="Jayaseelan J.C."/>
            <person name="Lara F."/>
            <person name="Munidasa M."/>
            <person name="Palculict T."/>
            <person name="Patil S."/>
            <person name="Pu L.-L."/>
            <person name="Saada N."/>
            <person name="Tang L."/>
            <person name="Weissenberger G."/>
            <person name="Zhu Y."/>
            <person name="Hemphill L."/>
            <person name="Shang Y."/>
            <person name="Youmans B."/>
            <person name="Ayvaz T."/>
            <person name="Ross M."/>
            <person name="Santibanez J."/>
            <person name="Aqrawi P."/>
            <person name="Gross S."/>
            <person name="Joshi V."/>
            <person name="Fowler G."/>
            <person name="Nazareth L."/>
            <person name="Reid J."/>
            <person name="Worley K."/>
            <person name="Petrosino J."/>
            <person name="Highlander S."/>
            <person name="Gibbs R."/>
        </authorList>
    </citation>
    <scope>NUCLEOTIDE SEQUENCE [LARGE SCALE GENOMIC DNA]</scope>
    <source>
        <strain evidence="1">ATCC 33269</strain>
    </source>
</reference>
<dbReference type="Proteomes" id="UP000005580">
    <property type="component" value="Unassembled WGS sequence"/>
</dbReference>
<dbReference type="HOGENOM" id="CLU_3187423_0_0_10"/>